<dbReference type="EMBL" id="CAUYUJ010001421">
    <property type="protein sequence ID" value="CAK0795841.1"/>
    <property type="molecule type" value="Genomic_DNA"/>
</dbReference>
<organism evidence="2 3">
    <name type="scientific">Prorocentrum cordatum</name>
    <dbReference type="NCBI Taxonomy" id="2364126"/>
    <lineage>
        <taxon>Eukaryota</taxon>
        <taxon>Sar</taxon>
        <taxon>Alveolata</taxon>
        <taxon>Dinophyceae</taxon>
        <taxon>Prorocentrales</taxon>
        <taxon>Prorocentraceae</taxon>
        <taxon>Prorocentrum</taxon>
    </lineage>
</organism>
<comment type="caution">
    <text evidence="2">The sequence shown here is derived from an EMBL/GenBank/DDBJ whole genome shotgun (WGS) entry which is preliminary data.</text>
</comment>
<gene>
    <name evidence="2" type="ORF">PCOR1329_LOCUS5389</name>
</gene>
<proteinExistence type="predicted"/>
<accession>A0ABN9PYY8</accession>
<dbReference type="Proteomes" id="UP001189429">
    <property type="component" value="Unassembled WGS sequence"/>
</dbReference>
<protein>
    <submittedName>
        <fullName evidence="2">Uncharacterized protein</fullName>
    </submittedName>
</protein>
<name>A0ABN9PYY8_9DINO</name>
<keyword evidence="3" id="KW-1185">Reference proteome</keyword>
<evidence type="ECO:0000313" key="3">
    <source>
        <dbReference type="Proteomes" id="UP001189429"/>
    </source>
</evidence>
<evidence type="ECO:0000313" key="2">
    <source>
        <dbReference type="EMBL" id="CAK0795841.1"/>
    </source>
</evidence>
<feature type="region of interest" description="Disordered" evidence="1">
    <location>
        <begin position="69"/>
        <end position="141"/>
    </location>
</feature>
<sequence length="174" mass="19348">MDDDLSIFITDSDDDSYDAEAACWMLDDSSSKYACSKSKRCRVTSSTSWIRCQKCSFEAELAQNNRACDSVDQDLPEGPRPAPGQPWASKARKQSELNFGQPDAKKIRTGSSEKPAPQTPEDANPAPRRDPLSALTEAKSKMSIRPRVIDWSLVPESWAPLLQDWRGLMNPPSI</sequence>
<evidence type="ECO:0000256" key="1">
    <source>
        <dbReference type="SAM" id="MobiDB-lite"/>
    </source>
</evidence>
<reference evidence="2" key="1">
    <citation type="submission" date="2023-10" db="EMBL/GenBank/DDBJ databases">
        <authorList>
            <person name="Chen Y."/>
            <person name="Shah S."/>
            <person name="Dougan E. K."/>
            <person name="Thang M."/>
            <person name="Chan C."/>
        </authorList>
    </citation>
    <scope>NUCLEOTIDE SEQUENCE [LARGE SCALE GENOMIC DNA]</scope>
</reference>